<evidence type="ECO:0000313" key="1">
    <source>
        <dbReference type="EMBL" id="GAA4025722.1"/>
    </source>
</evidence>
<evidence type="ECO:0000313" key="2">
    <source>
        <dbReference type="Proteomes" id="UP001501353"/>
    </source>
</evidence>
<sequence length="84" mass="8689">MIGFMHYNKFGTAGFTDSGKARCASSVQTCPVCLLSYTASGGVLPDGTVLQQDEWVKLVCTTIKDDTVSGGYQAGCVAGAFPAS</sequence>
<comment type="caution">
    <text evidence="1">The sequence shown here is derived from an EMBL/GenBank/DDBJ whole genome shotgun (WGS) entry which is preliminary data.</text>
</comment>
<dbReference type="Proteomes" id="UP001501353">
    <property type="component" value="Unassembled WGS sequence"/>
</dbReference>
<name>A0ABP7TG65_9BURK</name>
<protein>
    <submittedName>
        <fullName evidence="1">Uncharacterized protein</fullName>
    </submittedName>
</protein>
<dbReference type="RefSeq" id="WP_344763593.1">
    <property type="nucleotide sequence ID" value="NZ_BAAAZE010000008.1"/>
</dbReference>
<gene>
    <name evidence="1" type="ORF">GCM10022212_24480</name>
</gene>
<proteinExistence type="predicted"/>
<keyword evidence="2" id="KW-1185">Reference proteome</keyword>
<accession>A0ABP7TG65</accession>
<organism evidence="1 2">
    <name type="scientific">Actimicrobium antarcticum</name>
    <dbReference type="NCBI Taxonomy" id="1051899"/>
    <lineage>
        <taxon>Bacteria</taxon>
        <taxon>Pseudomonadati</taxon>
        <taxon>Pseudomonadota</taxon>
        <taxon>Betaproteobacteria</taxon>
        <taxon>Burkholderiales</taxon>
        <taxon>Oxalobacteraceae</taxon>
        <taxon>Actimicrobium</taxon>
    </lineage>
</organism>
<reference evidence="2" key="1">
    <citation type="journal article" date="2019" name="Int. J. Syst. Evol. Microbiol.">
        <title>The Global Catalogue of Microorganisms (GCM) 10K type strain sequencing project: providing services to taxonomists for standard genome sequencing and annotation.</title>
        <authorList>
            <consortium name="The Broad Institute Genomics Platform"/>
            <consortium name="The Broad Institute Genome Sequencing Center for Infectious Disease"/>
            <person name="Wu L."/>
            <person name="Ma J."/>
        </authorList>
    </citation>
    <scope>NUCLEOTIDE SEQUENCE [LARGE SCALE GENOMIC DNA]</scope>
    <source>
        <strain evidence="2">JCM 16673</strain>
    </source>
</reference>
<dbReference type="EMBL" id="BAAAZE010000008">
    <property type="protein sequence ID" value="GAA4025722.1"/>
    <property type="molecule type" value="Genomic_DNA"/>
</dbReference>